<name>A0A918JRR7_9ALTE</name>
<reference evidence="7" key="1">
    <citation type="journal article" date="2014" name="Int. J. Syst. Evol. Microbiol.">
        <title>Complete genome sequence of Corynebacterium casei LMG S-19264T (=DSM 44701T), isolated from a smear-ripened cheese.</title>
        <authorList>
            <consortium name="US DOE Joint Genome Institute (JGI-PGF)"/>
            <person name="Walter F."/>
            <person name="Albersmeier A."/>
            <person name="Kalinowski J."/>
            <person name="Ruckert C."/>
        </authorList>
    </citation>
    <scope>NUCLEOTIDE SEQUENCE</scope>
    <source>
        <strain evidence="7">KCTC 22164</strain>
    </source>
</reference>
<comment type="caution">
    <text evidence="7">The sequence shown here is derived from an EMBL/GenBank/DDBJ whole genome shotgun (WGS) entry which is preliminary data.</text>
</comment>
<dbReference type="GO" id="GO:0006829">
    <property type="term" value="P:zinc ion transport"/>
    <property type="evidence" value="ECO:0007669"/>
    <property type="project" value="UniProtKB-KW"/>
</dbReference>
<keyword evidence="8" id="KW-1185">Reference proteome</keyword>
<proteinExistence type="predicted"/>
<feature type="transmembrane region" description="Helical" evidence="5">
    <location>
        <begin position="121"/>
        <end position="138"/>
    </location>
</feature>
<dbReference type="Gene3D" id="1.20.1510.10">
    <property type="entry name" value="Cation efflux protein transmembrane domain"/>
    <property type="match status" value="1"/>
</dbReference>
<keyword evidence="4 5" id="KW-0472">Membrane</keyword>
<evidence type="ECO:0000256" key="2">
    <source>
        <dbReference type="ARBA" id="ARBA00022692"/>
    </source>
</evidence>
<keyword evidence="2 5" id="KW-0812">Transmembrane</keyword>
<protein>
    <recommendedName>
        <fullName evidence="6">Cation efflux protein transmembrane domain-containing protein</fullName>
    </recommendedName>
</protein>
<dbReference type="InterPro" id="IPR027469">
    <property type="entry name" value="Cation_efflux_TMD_sf"/>
</dbReference>
<dbReference type="InterPro" id="IPR058533">
    <property type="entry name" value="Cation_efflux_TM"/>
</dbReference>
<evidence type="ECO:0000259" key="6">
    <source>
        <dbReference type="Pfam" id="PF01545"/>
    </source>
</evidence>
<dbReference type="SUPFAM" id="SSF161111">
    <property type="entry name" value="Cation efflux protein transmembrane domain-like"/>
    <property type="match status" value="1"/>
</dbReference>
<reference evidence="7" key="2">
    <citation type="submission" date="2020-09" db="EMBL/GenBank/DDBJ databases">
        <authorList>
            <person name="Sun Q."/>
            <person name="Kim S."/>
        </authorList>
    </citation>
    <scope>NUCLEOTIDE SEQUENCE</scope>
    <source>
        <strain evidence="7">KCTC 22164</strain>
    </source>
</reference>
<dbReference type="AlphaFoldDB" id="A0A918JRR7"/>
<evidence type="ECO:0000313" key="8">
    <source>
        <dbReference type="Proteomes" id="UP000631300"/>
    </source>
</evidence>
<feature type="transmembrane region" description="Helical" evidence="5">
    <location>
        <begin position="51"/>
        <end position="68"/>
    </location>
</feature>
<accession>A0A918JRR7</accession>
<evidence type="ECO:0000313" key="7">
    <source>
        <dbReference type="EMBL" id="GGW95991.1"/>
    </source>
</evidence>
<gene>
    <name evidence="7" type="ORF">GCM10007391_32740</name>
</gene>
<keyword evidence="3 5" id="KW-1133">Transmembrane helix</keyword>
<comment type="subcellular location">
    <subcellularLocation>
        <location evidence="1">Membrane</location>
        <topology evidence="1">Multi-pass membrane protein</topology>
    </subcellularLocation>
</comment>
<dbReference type="GO" id="GO:0008324">
    <property type="term" value="F:monoatomic cation transmembrane transporter activity"/>
    <property type="evidence" value="ECO:0007669"/>
    <property type="project" value="InterPro"/>
</dbReference>
<organism evidence="7 8">
    <name type="scientific">Alteromonas halophila</name>
    <dbReference type="NCBI Taxonomy" id="516698"/>
    <lineage>
        <taxon>Bacteria</taxon>
        <taxon>Pseudomonadati</taxon>
        <taxon>Pseudomonadota</taxon>
        <taxon>Gammaproteobacteria</taxon>
        <taxon>Alteromonadales</taxon>
        <taxon>Alteromonadaceae</taxon>
        <taxon>Alteromonas/Salinimonas group</taxon>
        <taxon>Alteromonas</taxon>
    </lineage>
</organism>
<sequence length="177" mass="19076">MFVIEMGIGLLADSTALIADSLDMLADAVVYGVALYAIGKSLLHKANAARISGFFQMALGVLIIIDIVRRSIYGSEPVSGLMMAMGAVALVANVICLVIIRKQRNEEVHMRASWIFSANDVIANLGVIFAGVLVFWLDSRWPDLVIGVIVSCVVLRGAKMILEDAGNERQRALNAQS</sequence>
<dbReference type="GO" id="GO:0016020">
    <property type="term" value="C:membrane"/>
    <property type="evidence" value="ECO:0007669"/>
    <property type="project" value="UniProtKB-SubCell"/>
</dbReference>
<dbReference type="Pfam" id="PF01545">
    <property type="entry name" value="Cation_efflux"/>
    <property type="match status" value="1"/>
</dbReference>
<dbReference type="EMBL" id="BMXP01000012">
    <property type="protein sequence ID" value="GGW95991.1"/>
    <property type="molecule type" value="Genomic_DNA"/>
</dbReference>
<evidence type="ECO:0000256" key="3">
    <source>
        <dbReference type="ARBA" id="ARBA00022989"/>
    </source>
</evidence>
<feature type="transmembrane region" description="Helical" evidence="5">
    <location>
        <begin position="16"/>
        <end position="39"/>
    </location>
</feature>
<feature type="transmembrane region" description="Helical" evidence="5">
    <location>
        <begin position="80"/>
        <end position="100"/>
    </location>
</feature>
<dbReference type="Proteomes" id="UP000631300">
    <property type="component" value="Unassembled WGS sequence"/>
</dbReference>
<evidence type="ECO:0000256" key="1">
    <source>
        <dbReference type="ARBA" id="ARBA00004141"/>
    </source>
</evidence>
<feature type="domain" description="Cation efflux protein transmembrane" evidence="6">
    <location>
        <begin position="1"/>
        <end position="158"/>
    </location>
</feature>
<evidence type="ECO:0000256" key="4">
    <source>
        <dbReference type="ARBA" id="ARBA00023136"/>
    </source>
</evidence>
<evidence type="ECO:0000256" key="5">
    <source>
        <dbReference type="SAM" id="Phobius"/>
    </source>
</evidence>